<keyword evidence="2" id="KW-0456">Lyase</keyword>
<name>A0AAE1S900_9SOLA</name>
<dbReference type="AlphaFoldDB" id="A0AAE1S900"/>
<keyword evidence="2" id="KW-0210">Decarboxylase</keyword>
<keyword evidence="4" id="KW-1185">Reference proteome</keyword>
<dbReference type="GO" id="GO:0016831">
    <property type="term" value="F:carboxy-lyase activity"/>
    <property type="evidence" value="ECO:0007669"/>
    <property type="project" value="UniProtKB-KW"/>
</dbReference>
<evidence type="ECO:0000256" key="1">
    <source>
        <dbReference type="ARBA" id="ARBA00009533"/>
    </source>
</evidence>
<dbReference type="EMBL" id="JAVYJV010000008">
    <property type="protein sequence ID" value="KAK4364923.1"/>
    <property type="molecule type" value="Genomic_DNA"/>
</dbReference>
<sequence>MPCGIQIARKKHVDILSRNIEYIASTDAAISGSRGGHAPIFLWYSLSKKCHMTLQEDAKRCLKRARYLKDSLQNSGISAMLNEHNKTANRVSRSVLLNVTKLAISLKARLEAVSVPSHESTHPYSLTVSTIRKRAKSLGRRNTS</sequence>
<evidence type="ECO:0000313" key="3">
    <source>
        <dbReference type="EMBL" id="KAK4364923.1"/>
    </source>
</evidence>
<comment type="similarity">
    <text evidence="1">Belongs to the group II decarboxylase family.</text>
</comment>
<dbReference type="PANTHER" id="PTHR46101:SF14">
    <property type="entry name" value="HISTIDINE DECARBOXYLASE"/>
    <property type="match status" value="1"/>
</dbReference>
<dbReference type="PANTHER" id="PTHR46101">
    <property type="match status" value="1"/>
</dbReference>
<evidence type="ECO:0000313" key="4">
    <source>
        <dbReference type="Proteomes" id="UP001291623"/>
    </source>
</evidence>
<accession>A0AAE1S900</accession>
<dbReference type="Proteomes" id="UP001291623">
    <property type="component" value="Unassembled WGS sequence"/>
</dbReference>
<reference evidence="3" key="1">
    <citation type="submission" date="2023-12" db="EMBL/GenBank/DDBJ databases">
        <title>Genome assembly of Anisodus tanguticus.</title>
        <authorList>
            <person name="Wang Y.-J."/>
        </authorList>
    </citation>
    <scope>NUCLEOTIDE SEQUENCE</scope>
    <source>
        <strain evidence="3">KB-2021</strain>
        <tissue evidence="3">Leaf</tissue>
    </source>
</reference>
<protein>
    <submittedName>
        <fullName evidence="3">Uncharacterized protein</fullName>
    </submittedName>
</protein>
<dbReference type="Gene3D" id="3.40.640.10">
    <property type="entry name" value="Type I PLP-dependent aspartate aminotransferase-like (Major domain)"/>
    <property type="match status" value="1"/>
</dbReference>
<dbReference type="InterPro" id="IPR015424">
    <property type="entry name" value="PyrdxlP-dep_Trfase"/>
</dbReference>
<dbReference type="InterPro" id="IPR015421">
    <property type="entry name" value="PyrdxlP-dep_Trfase_major"/>
</dbReference>
<organism evidence="3 4">
    <name type="scientific">Anisodus tanguticus</name>
    <dbReference type="NCBI Taxonomy" id="243964"/>
    <lineage>
        <taxon>Eukaryota</taxon>
        <taxon>Viridiplantae</taxon>
        <taxon>Streptophyta</taxon>
        <taxon>Embryophyta</taxon>
        <taxon>Tracheophyta</taxon>
        <taxon>Spermatophyta</taxon>
        <taxon>Magnoliopsida</taxon>
        <taxon>eudicotyledons</taxon>
        <taxon>Gunneridae</taxon>
        <taxon>Pentapetalae</taxon>
        <taxon>asterids</taxon>
        <taxon>lamiids</taxon>
        <taxon>Solanales</taxon>
        <taxon>Solanaceae</taxon>
        <taxon>Solanoideae</taxon>
        <taxon>Hyoscyameae</taxon>
        <taxon>Anisodus</taxon>
    </lineage>
</organism>
<gene>
    <name evidence="3" type="ORF">RND71_016281</name>
</gene>
<comment type="caution">
    <text evidence="3">The sequence shown here is derived from an EMBL/GenBank/DDBJ whole genome shotgun (WGS) entry which is preliminary data.</text>
</comment>
<dbReference type="SUPFAM" id="SSF53383">
    <property type="entry name" value="PLP-dependent transferases"/>
    <property type="match status" value="1"/>
</dbReference>
<evidence type="ECO:0000256" key="2">
    <source>
        <dbReference type="ARBA" id="ARBA00022793"/>
    </source>
</evidence>
<proteinExistence type="inferred from homology"/>
<dbReference type="InterPro" id="IPR051151">
    <property type="entry name" value="Group_II_Decarboxylase"/>
</dbReference>